<proteinExistence type="predicted"/>
<dbReference type="RefSeq" id="WP_386047325.1">
    <property type="nucleotide sequence ID" value="NZ_JBHUIO010000008.1"/>
</dbReference>
<accession>A0ABW4ZZW5</accession>
<name>A0ABW4ZZW5_9BACL</name>
<keyword evidence="2" id="KW-1185">Reference proteome</keyword>
<reference evidence="2" key="1">
    <citation type="journal article" date="2019" name="Int. J. Syst. Evol. Microbiol.">
        <title>The Global Catalogue of Microorganisms (GCM) 10K type strain sequencing project: providing services to taxonomists for standard genome sequencing and annotation.</title>
        <authorList>
            <consortium name="The Broad Institute Genomics Platform"/>
            <consortium name="The Broad Institute Genome Sequencing Center for Infectious Disease"/>
            <person name="Wu L."/>
            <person name="Ma J."/>
        </authorList>
    </citation>
    <scope>NUCLEOTIDE SEQUENCE [LARGE SCALE GENOMIC DNA]</scope>
    <source>
        <strain evidence="2">CGMCC 1.13574</strain>
    </source>
</reference>
<protein>
    <submittedName>
        <fullName evidence="1">Uncharacterized protein</fullName>
    </submittedName>
</protein>
<gene>
    <name evidence="1" type="ORF">ACFSOY_13120</name>
</gene>
<evidence type="ECO:0000313" key="2">
    <source>
        <dbReference type="Proteomes" id="UP001597343"/>
    </source>
</evidence>
<sequence length="125" mass="13983">MMESLEMFEPMSGLEELVQLVETLYADERVAVRLEMQLERDGAVTDLVLTQFDASLDLCDIVMSESDREIALEFLFQELSGLGGAEEQSVVTMPIDPQDVEVDLHESMMTVESGAFTLTLQVFRG</sequence>
<dbReference type="Proteomes" id="UP001597343">
    <property type="component" value="Unassembled WGS sequence"/>
</dbReference>
<evidence type="ECO:0000313" key="1">
    <source>
        <dbReference type="EMBL" id="MFD2170926.1"/>
    </source>
</evidence>
<organism evidence="1 2">
    <name type="scientific">Tumebacillus lipolyticus</name>
    <dbReference type="NCBI Taxonomy" id="1280370"/>
    <lineage>
        <taxon>Bacteria</taxon>
        <taxon>Bacillati</taxon>
        <taxon>Bacillota</taxon>
        <taxon>Bacilli</taxon>
        <taxon>Bacillales</taxon>
        <taxon>Alicyclobacillaceae</taxon>
        <taxon>Tumebacillus</taxon>
    </lineage>
</organism>
<comment type="caution">
    <text evidence="1">The sequence shown here is derived from an EMBL/GenBank/DDBJ whole genome shotgun (WGS) entry which is preliminary data.</text>
</comment>
<dbReference type="EMBL" id="JBHUIO010000008">
    <property type="protein sequence ID" value="MFD2170926.1"/>
    <property type="molecule type" value="Genomic_DNA"/>
</dbReference>